<reference evidence="2" key="1">
    <citation type="submission" date="2022-03" db="EMBL/GenBank/DDBJ databases">
        <authorList>
            <person name="Alioto T."/>
            <person name="Alioto T."/>
            <person name="Gomez Garrido J."/>
        </authorList>
    </citation>
    <scope>NUCLEOTIDE SEQUENCE</scope>
</reference>
<keyword evidence="3" id="KW-1185">Reference proteome</keyword>
<organism evidence="2 3">
    <name type="scientific">Pelobates cultripes</name>
    <name type="common">Western spadefoot toad</name>
    <dbReference type="NCBI Taxonomy" id="61616"/>
    <lineage>
        <taxon>Eukaryota</taxon>
        <taxon>Metazoa</taxon>
        <taxon>Chordata</taxon>
        <taxon>Craniata</taxon>
        <taxon>Vertebrata</taxon>
        <taxon>Euteleostomi</taxon>
        <taxon>Amphibia</taxon>
        <taxon>Batrachia</taxon>
        <taxon>Anura</taxon>
        <taxon>Pelobatoidea</taxon>
        <taxon>Pelobatidae</taxon>
        <taxon>Pelobates</taxon>
    </lineage>
</organism>
<evidence type="ECO:0000256" key="1">
    <source>
        <dbReference type="SAM" id="MobiDB-lite"/>
    </source>
</evidence>
<proteinExistence type="predicted"/>
<protein>
    <submittedName>
        <fullName evidence="2">Uncharacterized protein</fullName>
    </submittedName>
</protein>
<feature type="compositionally biased region" description="Polar residues" evidence="1">
    <location>
        <begin position="47"/>
        <end position="56"/>
    </location>
</feature>
<feature type="region of interest" description="Disordered" evidence="1">
    <location>
        <begin position="1"/>
        <end position="20"/>
    </location>
</feature>
<name>A0AAD1REJ6_PELCU</name>
<evidence type="ECO:0000313" key="2">
    <source>
        <dbReference type="EMBL" id="CAH2250018.1"/>
    </source>
</evidence>
<feature type="region of interest" description="Disordered" evidence="1">
    <location>
        <begin position="38"/>
        <end position="59"/>
    </location>
</feature>
<sequence>MGWLFSPRVDAEPRTNSGFADGERLRSAKVIHIEGLAGEPGMKCEQPSETSFNRQTHGAGPNQIRFALFGPNPPAEIIMQVLANADAEAKKTSENVNYAQQKSSFG</sequence>
<dbReference type="AlphaFoldDB" id="A0AAD1REJ6"/>
<accession>A0AAD1REJ6</accession>
<dbReference type="EMBL" id="OW240913">
    <property type="protein sequence ID" value="CAH2250018.1"/>
    <property type="molecule type" value="Genomic_DNA"/>
</dbReference>
<gene>
    <name evidence="2" type="ORF">PECUL_23A010094</name>
</gene>
<dbReference type="Proteomes" id="UP001295444">
    <property type="component" value="Chromosome 02"/>
</dbReference>
<evidence type="ECO:0000313" key="3">
    <source>
        <dbReference type="Proteomes" id="UP001295444"/>
    </source>
</evidence>